<keyword evidence="1" id="KW-1133">Transmembrane helix</keyword>
<evidence type="ECO:0000313" key="2">
    <source>
        <dbReference type="EMBL" id="BCS23952.1"/>
    </source>
</evidence>
<keyword evidence="1" id="KW-0472">Membrane</keyword>
<evidence type="ECO:0000313" key="3">
    <source>
        <dbReference type="Proteomes" id="UP000654913"/>
    </source>
</evidence>
<reference evidence="2" key="2">
    <citation type="submission" date="2021-02" db="EMBL/GenBank/DDBJ databases">
        <title>Aspergillus puulaauensis MK2 genome sequence.</title>
        <authorList>
            <person name="Futagami T."/>
            <person name="Mori K."/>
            <person name="Kadooka C."/>
            <person name="Tanaka T."/>
        </authorList>
    </citation>
    <scope>NUCLEOTIDE SEQUENCE</scope>
    <source>
        <strain evidence="2">MK2</strain>
    </source>
</reference>
<keyword evidence="3" id="KW-1185">Reference proteome</keyword>
<evidence type="ECO:0008006" key="4">
    <source>
        <dbReference type="Google" id="ProtNLM"/>
    </source>
</evidence>
<sequence length="113" mass="12522">MQKCRRRSGVFKFVCRDRAWGPKSLAAIIVQDSRVAFNFIFGLRLPPPLSSPFLSQLPLCPLLRPLLFLCFGLSIVFSLFQLFFPLVVLLLGGPGPAHPVSSTPSCIIVHLQT</sequence>
<proteinExistence type="predicted"/>
<protein>
    <recommendedName>
        <fullName evidence="4">Transmembrane protein</fullName>
    </recommendedName>
</protein>
<dbReference type="KEGG" id="apuu:APUU_40396A"/>
<dbReference type="RefSeq" id="XP_041556146.1">
    <property type="nucleotide sequence ID" value="XM_041703463.1"/>
</dbReference>
<organism evidence="2 3">
    <name type="scientific">Aspergillus puulaauensis</name>
    <dbReference type="NCBI Taxonomy" id="1220207"/>
    <lineage>
        <taxon>Eukaryota</taxon>
        <taxon>Fungi</taxon>
        <taxon>Dikarya</taxon>
        <taxon>Ascomycota</taxon>
        <taxon>Pezizomycotina</taxon>
        <taxon>Eurotiomycetes</taxon>
        <taxon>Eurotiomycetidae</taxon>
        <taxon>Eurotiales</taxon>
        <taxon>Aspergillaceae</taxon>
        <taxon>Aspergillus</taxon>
    </lineage>
</organism>
<dbReference type="AlphaFoldDB" id="A0A7R8AML9"/>
<reference evidence="2" key="1">
    <citation type="submission" date="2021-01" db="EMBL/GenBank/DDBJ databases">
        <authorList>
            <consortium name="Aspergillus puulaauensis MK2 genome sequencing consortium"/>
            <person name="Kazuki M."/>
            <person name="Futagami T."/>
        </authorList>
    </citation>
    <scope>NUCLEOTIDE SEQUENCE</scope>
    <source>
        <strain evidence="2">MK2</strain>
    </source>
</reference>
<dbReference type="Proteomes" id="UP000654913">
    <property type="component" value="Chromosome 4"/>
</dbReference>
<keyword evidence="1" id="KW-0812">Transmembrane</keyword>
<gene>
    <name evidence="2" type="ORF">APUU_40396A</name>
</gene>
<evidence type="ECO:0000256" key="1">
    <source>
        <dbReference type="SAM" id="Phobius"/>
    </source>
</evidence>
<dbReference type="GeneID" id="64973957"/>
<feature type="transmembrane region" description="Helical" evidence="1">
    <location>
        <begin position="66"/>
        <end position="91"/>
    </location>
</feature>
<dbReference type="EMBL" id="AP024446">
    <property type="protein sequence ID" value="BCS23952.1"/>
    <property type="molecule type" value="Genomic_DNA"/>
</dbReference>
<name>A0A7R8AML9_9EURO</name>
<accession>A0A7R8AML9</accession>